<gene>
    <name evidence="3" type="ORF">M9Y10_028057</name>
</gene>
<sequence length="549" mass="61465">MDDDSSEYSFASNQQSIRQRPTSQVRPSSPIDPMLDSKASQLESEIRQQNTSIKSVIESLKHLEGAQLPNMANTLQNLRTAIERIVVADIPNSLKPIEDDAARVRQKFDKFSSETSNKLQNLHEKLADTSSSIQQLLARYADLSTSTRSSVTEIDSDLQRSKDTLDNAAARLTSLEGGLSQADDILRSLKTEIQALTRSFNEKVTQFQNDSTAKFNTTAGQLNNALKSETKVRLQTMSQIHQQIQDVNRNTTEAMTKMLSYLTTTKNQYQQALMSLSKAAKEGLVSCSSSAQDGFDELNNRMTQFVTDSNAQFESLENDVTSTIQALRQHIVGAREGLEVAITNVSRARINGETEIVARYDQLKANLSQQLKQQAEHMEEVCEKSIQSVVDHCESTLAQIRDELAQVRGQIGRIEMLQQRVSKINSSAEQTRSQLADQISSLGQRYAELLTVVEKTDREFQQRQEAIEARLSALENPDNQPNYATKVELDEIVQRTQQMFDGRLQEIERQINQIFTNISALQLTQGRITAPSGGTAADMLNQLVQKQTK</sequence>
<feature type="region of interest" description="Disordered" evidence="2">
    <location>
        <begin position="1"/>
        <end position="47"/>
    </location>
</feature>
<organism evidence="3 4">
    <name type="scientific">Tritrichomonas musculus</name>
    <dbReference type="NCBI Taxonomy" id="1915356"/>
    <lineage>
        <taxon>Eukaryota</taxon>
        <taxon>Metamonada</taxon>
        <taxon>Parabasalia</taxon>
        <taxon>Tritrichomonadida</taxon>
        <taxon>Tritrichomonadidae</taxon>
        <taxon>Tritrichomonas</taxon>
    </lineage>
</organism>
<feature type="compositionally biased region" description="Polar residues" evidence="2">
    <location>
        <begin position="7"/>
        <end position="27"/>
    </location>
</feature>
<feature type="coiled-coil region" evidence="1">
    <location>
        <begin position="360"/>
        <end position="434"/>
    </location>
</feature>
<evidence type="ECO:0008006" key="5">
    <source>
        <dbReference type="Google" id="ProtNLM"/>
    </source>
</evidence>
<evidence type="ECO:0000256" key="1">
    <source>
        <dbReference type="SAM" id="Coils"/>
    </source>
</evidence>
<evidence type="ECO:0000313" key="4">
    <source>
        <dbReference type="Proteomes" id="UP001470230"/>
    </source>
</evidence>
<dbReference type="EMBL" id="JAPFFF010000004">
    <property type="protein sequence ID" value="KAK8890858.1"/>
    <property type="molecule type" value="Genomic_DNA"/>
</dbReference>
<name>A0ABR2KI77_9EUKA</name>
<accession>A0ABR2KI77</accession>
<keyword evidence="4" id="KW-1185">Reference proteome</keyword>
<feature type="compositionally biased region" description="Polar residues" evidence="2">
    <location>
        <begin position="38"/>
        <end position="47"/>
    </location>
</feature>
<evidence type="ECO:0000256" key="2">
    <source>
        <dbReference type="SAM" id="MobiDB-lite"/>
    </source>
</evidence>
<protein>
    <recommendedName>
        <fullName evidence="5">Chromosome segregation protein SMC</fullName>
    </recommendedName>
</protein>
<comment type="caution">
    <text evidence="3">The sequence shown here is derived from an EMBL/GenBank/DDBJ whole genome shotgun (WGS) entry which is preliminary data.</text>
</comment>
<evidence type="ECO:0000313" key="3">
    <source>
        <dbReference type="EMBL" id="KAK8890858.1"/>
    </source>
</evidence>
<dbReference type="Proteomes" id="UP001470230">
    <property type="component" value="Unassembled WGS sequence"/>
</dbReference>
<proteinExistence type="predicted"/>
<keyword evidence="1" id="KW-0175">Coiled coil</keyword>
<dbReference type="Gene3D" id="1.20.120.20">
    <property type="entry name" value="Apolipoprotein"/>
    <property type="match status" value="1"/>
</dbReference>
<reference evidence="3 4" key="1">
    <citation type="submission" date="2024-04" db="EMBL/GenBank/DDBJ databases">
        <title>Tritrichomonas musculus Genome.</title>
        <authorList>
            <person name="Alves-Ferreira E."/>
            <person name="Grigg M."/>
            <person name="Lorenzi H."/>
            <person name="Galac M."/>
        </authorList>
    </citation>
    <scope>NUCLEOTIDE SEQUENCE [LARGE SCALE GENOMIC DNA]</scope>
    <source>
        <strain evidence="3 4">EAF2021</strain>
    </source>
</reference>